<dbReference type="AlphaFoldDB" id="A0A0A0KIK4"/>
<reference evidence="1 2" key="4">
    <citation type="journal article" date="2011" name="BMC Genomics">
        <title>RNA-Seq improves annotation of protein-coding genes in the cucumber genome.</title>
        <authorList>
            <person name="Li Z."/>
            <person name="Zhang Z."/>
            <person name="Yan P."/>
            <person name="Huang S."/>
            <person name="Fei Z."/>
            <person name="Lin K."/>
        </authorList>
    </citation>
    <scope>NUCLEOTIDE SEQUENCE [LARGE SCALE GENOMIC DNA]</scope>
    <source>
        <strain evidence="2">cv. 9930</strain>
    </source>
</reference>
<dbReference type="EMBL" id="CM002927">
    <property type="protein sequence ID" value="KGN48634.1"/>
    <property type="molecule type" value="Genomic_DNA"/>
</dbReference>
<reference evidence="1 2" key="3">
    <citation type="journal article" date="2010" name="BMC Genomics">
        <title>Transcriptome sequencing and comparative analysis of cucumber flowers with different sex types.</title>
        <authorList>
            <person name="Guo S."/>
            <person name="Zheng Y."/>
            <person name="Joung J.G."/>
            <person name="Liu S."/>
            <person name="Zhang Z."/>
            <person name="Crasta O.R."/>
            <person name="Sobral B.W."/>
            <person name="Xu Y."/>
            <person name="Huang S."/>
            <person name="Fei Z."/>
        </authorList>
    </citation>
    <scope>NUCLEOTIDE SEQUENCE [LARGE SCALE GENOMIC DNA]</scope>
    <source>
        <strain evidence="2">cv. 9930</strain>
    </source>
</reference>
<reference evidence="1 2" key="2">
    <citation type="journal article" date="2009" name="PLoS ONE">
        <title>An integrated genetic and cytogenetic map of the cucumber genome.</title>
        <authorList>
            <person name="Ren Y."/>
            <person name="Zhang Z."/>
            <person name="Liu J."/>
            <person name="Staub J.E."/>
            <person name="Han Y."/>
            <person name="Cheng Z."/>
            <person name="Li X."/>
            <person name="Lu J."/>
            <person name="Miao H."/>
            <person name="Kang H."/>
            <person name="Xie B."/>
            <person name="Gu X."/>
            <person name="Wang X."/>
            <person name="Du Y."/>
            <person name="Jin W."/>
            <person name="Huang S."/>
        </authorList>
    </citation>
    <scope>NUCLEOTIDE SEQUENCE [LARGE SCALE GENOMIC DNA]</scope>
    <source>
        <strain evidence="2">cv. 9930</strain>
    </source>
</reference>
<dbReference type="Proteomes" id="UP000029981">
    <property type="component" value="Chromosome 6"/>
</dbReference>
<dbReference type="Gramene" id="KGN48634">
    <property type="protein sequence ID" value="KGN48634"/>
    <property type="gene ID" value="Csa_6G495880"/>
</dbReference>
<evidence type="ECO:0000313" key="1">
    <source>
        <dbReference type="EMBL" id="KGN48634.1"/>
    </source>
</evidence>
<proteinExistence type="predicted"/>
<accession>A0A0A0KIK4</accession>
<protein>
    <submittedName>
        <fullName evidence="1">Uncharacterized protein</fullName>
    </submittedName>
</protein>
<keyword evidence="2" id="KW-1185">Reference proteome</keyword>
<reference evidence="1 2" key="1">
    <citation type="journal article" date="2009" name="Nat. Genet.">
        <title>The genome of the cucumber, Cucumis sativus L.</title>
        <authorList>
            <person name="Huang S."/>
            <person name="Li R."/>
            <person name="Zhang Z."/>
            <person name="Li L."/>
            <person name="Gu X."/>
            <person name="Fan W."/>
            <person name="Lucas W.J."/>
            <person name="Wang X."/>
            <person name="Xie B."/>
            <person name="Ni P."/>
            <person name="Ren Y."/>
            <person name="Zhu H."/>
            <person name="Li J."/>
            <person name="Lin K."/>
            <person name="Jin W."/>
            <person name="Fei Z."/>
            <person name="Li G."/>
            <person name="Staub J."/>
            <person name="Kilian A."/>
            <person name="van der Vossen E.A."/>
            <person name="Wu Y."/>
            <person name="Guo J."/>
            <person name="He J."/>
            <person name="Jia Z."/>
            <person name="Ren Y."/>
            <person name="Tian G."/>
            <person name="Lu Y."/>
            <person name="Ruan J."/>
            <person name="Qian W."/>
            <person name="Wang M."/>
            <person name="Huang Q."/>
            <person name="Li B."/>
            <person name="Xuan Z."/>
            <person name="Cao J."/>
            <person name="Asan"/>
            <person name="Wu Z."/>
            <person name="Zhang J."/>
            <person name="Cai Q."/>
            <person name="Bai Y."/>
            <person name="Zhao B."/>
            <person name="Han Y."/>
            <person name="Li Y."/>
            <person name="Li X."/>
            <person name="Wang S."/>
            <person name="Shi Q."/>
            <person name="Liu S."/>
            <person name="Cho W.K."/>
            <person name="Kim J.Y."/>
            <person name="Xu Y."/>
            <person name="Heller-Uszynska K."/>
            <person name="Miao H."/>
            <person name="Cheng Z."/>
            <person name="Zhang S."/>
            <person name="Wu J."/>
            <person name="Yang Y."/>
            <person name="Kang H."/>
            <person name="Li M."/>
            <person name="Liang H."/>
            <person name="Ren X."/>
            <person name="Shi Z."/>
            <person name="Wen M."/>
            <person name="Jian M."/>
            <person name="Yang H."/>
            <person name="Zhang G."/>
            <person name="Yang Z."/>
            <person name="Chen R."/>
            <person name="Liu S."/>
            <person name="Li J."/>
            <person name="Ma L."/>
            <person name="Liu H."/>
            <person name="Zhou Y."/>
            <person name="Zhao J."/>
            <person name="Fang X."/>
            <person name="Li G."/>
            <person name="Fang L."/>
            <person name="Li Y."/>
            <person name="Liu D."/>
            <person name="Zheng H."/>
            <person name="Zhang Y."/>
            <person name="Qin N."/>
            <person name="Li Z."/>
            <person name="Yang G."/>
            <person name="Yang S."/>
            <person name="Bolund L."/>
            <person name="Kristiansen K."/>
            <person name="Zheng H."/>
            <person name="Li S."/>
            <person name="Zhang X."/>
            <person name="Yang H."/>
            <person name="Wang J."/>
            <person name="Sun R."/>
            <person name="Zhang B."/>
            <person name="Jiang S."/>
            <person name="Wang J."/>
            <person name="Du Y."/>
            <person name="Li S."/>
        </authorList>
    </citation>
    <scope>NUCLEOTIDE SEQUENCE [LARGE SCALE GENOMIC DNA]</scope>
    <source>
        <strain evidence="2">cv. 9930</strain>
    </source>
</reference>
<name>A0A0A0KIK4_CUCSA</name>
<gene>
    <name evidence="1" type="ORF">Csa_6G495880</name>
</gene>
<sequence length="60" mass="6834">MEEGGGGDRWESGVALDRDIGRVCGCVWLQRKEKNVRMFKVVEIGISICNCMVFYDMNEC</sequence>
<evidence type="ECO:0000313" key="2">
    <source>
        <dbReference type="Proteomes" id="UP000029981"/>
    </source>
</evidence>
<organism evidence="1 2">
    <name type="scientific">Cucumis sativus</name>
    <name type="common">Cucumber</name>
    <dbReference type="NCBI Taxonomy" id="3659"/>
    <lineage>
        <taxon>Eukaryota</taxon>
        <taxon>Viridiplantae</taxon>
        <taxon>Streptophyta</taxon>
        <taxon>Embryophyta</taxon>
        <taxon>Tracheophyta</taxon>
        <taxon>Spermatophyta</taxon>
        <taxon>Magnoliopsida</taxon>
        <taxon>eudicotyledons</taxon>
        <taxon>Gunneridae</taxon>
        <taxon>Pentapetalae</taxon>
        <taxon>rosids</taxon>
        <taxon>fabids</taxon>
        <taxon>Cucurbitales</taxon>
        <taxon>Cucurbitaceae</taxon>
        <taxon>Benincaseae</taxon>
        <taxon>Cucumis</taxon>
    </lineage>
</organism>